<reference evidence="3" key="1">
    <citation type="journal article" date="2014" name="Int. J. Syst. Evol. Microbiol.">
        <title>Complete genome sequence of Corynebacterium casei LMG S-19264T (=DSM 44701T), isolated from a smear-ripened cheese.</title>
        <authorList>
            <consortium name="US DOE Joint Genome Institute (JGI-PGF)"/>
            <person name="Walter F."/>
            <person name="Albersmeier A."/>
            <person name="Kalinowski J."/>
            <person name="Ruckert C."/>
        </authorList>
    </citation>
    <scope>NUCLEOTIDE SEQUENCE</scope>
    <source>
        <strain evidence="3">KCTC 12988</strain>
    </source>
</reference>
<feature type="domain" description="DUF58" evidence="2">
    <location>
        <begin position="198"/>
        <end position="366"/>
    </location>
</feature>
<name>A0A918WIR8_9BACT</name>
<dbReference type="RefSeq" id="WP_189569517.1">
    <property type="nucleotide sequence ID" value="NZ_BMXI01000006.1"/>
</dbReference>
<dbReference type="EMBL" id="BMXI01000006">
    <property type="protein sequence ID" value="GHC51485.1"/>
    <property type="molecule type" value="Genomic_DNA"/>
</dbReference>
<dbReference type="Pfam" id="PF01882">
    <property type="entry name" value="DUF58"/>
    <property type="match status" value="1"/>
</dbReference>
<dbReference type="Proteomes" id="UP000644507">
    <property type="component" value="Unassembled WGS sequence"/>
</dbReference>
<keyword evidence="4" id="KW-1185">Reference proteome</keyword>
<evidence type="ECO:0000259" key="2">
    <source>
        <dbReference type="Pfam" id="PF01882"/>
    </source>
</evidence>
<reference evidence="3" key="2">
    <citation type="submission" date="2020-09" db="EMBL/GenBank/DDBJ databases">
        <authorList>
            <person name="Sun Q."/>
            <person name="Kim S."/>
        </authorList>
    </citation>
    <scope>NUCLEOTIDE SEQUENCE</scope>
    <source>
        <strain evidence="3">KCTC 12988</strain>
    </source>
</reference>
<sequence>MRPTVQLVSLSAALLVLAIVVVFVSSLQMVFLLLAALFGFVVLLDIILLSLQGEVAFRRDLPSRFALKQETEVPYVLQNHGKVSLRLRFFDGLPEECSYQSLPFILPKLAPRQHVQSSYRVTFLHRGDLRIAPSYLEVRSLLGLWWRSRRVGEEAIAKVYPNYVPALNYGLLATADRAELMGIVKPRNRGMSKEFHQLRDYNEADSVSQVDWKATSRFNRLITREYQEERDQTILLVPDCSIRTRAIDGELPILDHLLNAAILLSYIALGQGDKVGVLSFGGEDRYLSPVKGAHGMSRILDHLYNYQPTRSYGDYAELTTRILRMQTKRCLVVVLTNLRTEDQFGSLGALQLLTKQHLVLLASVRETAVERALSEELETVKDASRYLGALAYEEDIEKLVVEARGRGFSAVHESLNNFPIALANQFLDLRNSGRF</sequence>
<accession>A0A918WIR8</accession>
<dbReference type="PANTHER" id="PTHR33608">
    <property type="entry name" value="BLL2464 PROTEIN"/>
    <property type="match status" value="1"/>
</dbReference>
<organism evidence="3 4">
    <name type="scientific">Roseibacillus persicicus</name>
    <dbReference type="NCBI Taxonomy" id="454148"/>
    <lineage>
        <taxon>Bacteria</taxon>
        <taxon>Pseudomonadati</taxon>
        <taxon>Verrucomicrobiota</taxon>
        <taxon>Verrucomicrobiia</taxon>
        <taxon>Verrucomicrobiales</taxon>
        <taxon>Verrucomicrobiaceae</taxon>
        <taxon>Roseibacillus</taxon>
    </lineage>
</organism>
<feature type="transmembrane region" description="Helical" evidence="1">
    <location>
        <begin position="7"/>
        <end position="24"/>
    </location>
</feature>
<evidence type="ECO:0000256" key="1">
    <source>
        <dbReference type="SAM" id="Phobius"/>
    </source>
</evidence>
<evidence type="ECO:0000313" key="4">
    <source>
        <dbReference type="Proteomes" id="UP000644507"/>
    </source>
</evidence>
<dbReference type="InterPro" id="IPR002881">
    <property type="entry name" value="DUF58"/>
</dbReference>
<keyword evidence="1" id="KW-0472">Membrane</keyword>
<evidence type="ECO:0000313" key="3">
    <source>
        <dbReference type="EMBL" id="GHC51485.1"/>
    </source>
</evidence>
<keyword evidence="1" id="KW-1133">Transmembrane helix</keyword>
<feature type="transmembrane region" description="Helical" evidence="1">
    <location>
        <begin position="30"/>
        <end position="51"/>
    </location>
</feature>
<gene>
    <name evidence="3" type="ORF">GCM10007100_17140</name>
</gene>
<comment type="caution">
    <text evidence="3">The sequence shown here is derived from an EMBL/GenBank/DDBJ whole genome shotgun (WGS) entry which is preliminary data.</text>
</comment>
<proteinExistence type="predicted"/>
<dbReference type="PANTHER" id="PTHR33608:SF3">
    <property type="entry name" value="SLR2013 PROTEIN"/>
    <property type="match status" value="1"/>
</dbReference>
<dbReference type="AlphaFoldDB" id="A0A918WIR8"/>
<keyword evidence="1" id="KW-0812">Transmembrane</keyword>
<protein>
    <submittedName>
        <fullName evidence="3">Membrane protein</fullName>
    </submittedName>
</protein>